<evidence type="ECO:0000259" key="1">
    <source>
        <dbReference type="Pfam" id="PF13454"/>
    </source>
</evidence>
<proteinExistence type="predicted"/>
<dbReference type="RefSeq" id="WP_166951421.1">
    <property type="nucleotide sequence ID" value="NZ_JAARLZ010000013.1"/>
</dbReference>
<dbReference type="Gene3D" id="3.50.50.60">
    <property type="entry name" value="FAD/NAD(P)-binding domain"/>
    <property type="match status" value="1"/>
</dbReference>
<protein>
    <submittedName>
        <fullName evidence="2">Pyridine nucleotide-disulfide oxidoreductase</fullName>
    </submittedName>
</protein>
<feature type="domain" description="FAD-dependent urate hydroxylase HpyO/Asp monooxygenase CreE-like FAD/NAD(P)-binding" evidence="1">
    <location>
        <begin position="6"/>
        <end position="154"/>
    </location>
</feature>
<dbReference type="InterPro" id="IPR038732">
    <property type="entry name" value="HpyO/CreE_NAD-binding"/>
</dbReference>
<dbReference type="EMBL" id="JAARLZ010000013">
    <property type="protein sequence ID" value="NII08488.1"/>
    <property type="molecule type" value="Genomic_DNA"/>
</dbReference>
<dbReference type="InterPro" id="IPR052189">
    <property type="entry name" value="L-asp_N-monooxygenase_NS-form"/>
</dbReference>
<evidence type="ECO:0000313" key="2">
    <source>
        <dbReference type="EMBL" id="NII08488.1"/>
    </source>
</evidence>
<name>A0A7X5UDI1_9GAMM</name>
<reference evidence="2 3" key="1">
    <citation type="submission" date="2020-03" db="EMBL/GenBank/DDBJ databases">
        <authorList>
            <person name="Lai Q."/>
        </authorList>
    </citation>
    <scope>NUCLEOTIDE SEQUENCE [LARGE SCALE GENOMIC DNA]</scope>
    <source>
        <strain evidence="2 3">CCUG 25036</strain>
    </source>
</reference>
<sequence length="473" mass="51748">MFQKVAIIGGGAAAATLVSELLERRTAKPLHLDWYAGGPEAGRGVAYGTPSERHLLNVRAASMGMFVSKPGGFLEYAQSHDASVKGSDFLPRKLYGNFLRERVEQAIKNAPGLKHHVNVVPFTADSLVPSKDGVTIGYGDEEAQADAAVLAIGSLPPRPLPGVHEAALASGRYVTDPWPYLASAPEDERPLRVLVIGLGLTAVDVLLELSAKWPNARFTALSRHGKLPEPHLDSPSVPGDDGSDLIETLRDDPNVRNWSKRIRKAMGLGRYAHGTNSDEERTVDWRTVIDGMRPHTQSLWAELPDTERARFLRHARWAWERARHRMPPQVTDAIVKLEKADRLKRLRGRMRSATLSPDGELNVVRSLPGGNELTESYDIVVQTVGLNTDTLRTEHHLMKQLVVGKFVLPDPLGLGLKAKPDGHLLDADGKARGNLFAIGSLLRGALWESTAIPEIRRQAQAVANMLVADKPAK</sequence>
<dbReference type="SUPFAM" id="SSF51971">
    <property type="entry name" value="Nucleotide-binding domain"/>
    <property type="match status" value="1"/>
</dbReference>
<dbReference type="Proteomes" id="UP000490980">
    <property type="component" value="Unassembled WGS sequence"/>
</dbReference>
<keyword evidence="3" id="KW-1185">Reference proteome</keyword>
<organism evidence="2 3">
    <name type="scientific">Luteibacter anthropi</name>
    <dbReference type="NCBI Taxonomy" id="564369"/>
    <lineage>
        <taxon>Bacteria</taxon>
        <taxon>Pseudomonadati</taxon>
        <taxon>Pseudomonadota</taxon>
        <taxon>Gammaproteobacteria</taxon>
        <taxon>Lysobacterales</taxon>
        <taxon>Rhodanobacteraceae</taxon>
        <taxon>Luteibacter</taxon>
    </lineage>
</organism>
<gene>
    <name evidence="2" type="ORF">HBF25_19055</name>
</gene>
<comment type="caution">
    <text evidence="2">The sequence shown here is derived from an EMBL/GenBank/DDBJ whole genome shotgun (WGS) entry which is preliminary data.</text>
</comment>
<dbReference type="Pfam" id="PF13454">
    <property type="entry name" value="NAD_binding_9"/>
    <property type="match status" value="1"/>
</dbReference>
<dbReference type="InterPro" id="IPR036188">
    <property type="entry name" value="FAD/NAD-bd_sf"/>
</dbReference>
<accession>A0A7X5UDI1</accession>
<dbReference type="PANTHER" id="PTHR40254">
    <property type="entry name" value="BLR0577 PROTEIN"/>
    <property type="match status" value="1"/>
</dbReference>
<evidence type="ECO:0000313" key="3">
    <source>
        <dbReference type="Proteomes" id="UP000490980"/>
    </source>
</evidence>
<dbReference type="PANTHER" id="PTHR40254:SF1">
    <property type="entry name" value="BLR0577 PROTEIN"/>
    <property type="match status" value="1"/>
</dbReference>
<dbReference type="AlphaFoldDB" id="A0A7X5UDI1"/>